<dbReference type="EMBL" id="JABELV010000122">
    <property type="protein sequence ID" value="KAG7530301.1"/>
    <property type="molecule type" value="Genomic_DNA"/>
</dbReference>
<accession>A0A8K0JHX9</accession>
<feature type="region of interest" description="Disordered" evidence="1">
    <location>
        <begin position="195"/>
        <end position="240"/>
    </location>
</feature>
<evidence type="ECO:0000313" key="3">
    <source>
        <dbReference type="Proteomes" id="UP000812966"/>
    </source>
</evidence>
<protein>
    <submittedName>
        <fullName evidence="2">Uncharacterized protein</fullName>
    </submittedName>
</protein>
<dbReference type="AlphaFoldDB" id="A0A8K0JHX9"/>
<proteinExistence type="predicted"/>
<feature type="compositionally biased region" description="Basic and acidic residues" evidence="1">
    <location>
        <begin position="79"/>
        <end position="94"/>
    </location>
</feature>
<gene>
    <name evidence="2" type="ORF">FFLO_05134</name>
</gene>
<keyword evidence="3" id="KW-1185">Reference proteome</keyword>
<sequence>MQHVRIALVHSIFATTAIRHTLNTCRRTSPSIMAGADIKPKRSSSTTVKSESKPFHSSDKTIDSTATDEKPKPSKVKKPKLDVARAAAKTDGKAKALGVGGLASLLQASSPEASSSRTPVEKPKKTSKKTEGSKTKSKDVKKSKGKEQEVEEGDENVEQDRGMMLQWASQAIATSKTGISLEEIKEEELEAKKEKVAKKQTQTGSMDQGQKAVGASAAKDFTRSNDRQGKASTIRPVPGDDALTVIDLPAEKDTALRRELRDMVSGLTKYERESQKVPGN</sequence>
<feature type="compositionally biased region" description="Basic and acidic residues" evidence="1">
    <location>
        <begin position="119"/>
        <end position="148"/>
    </location>
</feature>
<feature type="compositionally biased region" description="Basic and acidic residues" evidence="1">
    <location>
        <begin position="50"/>
        <end position="72"/>
    </location>
</feature>
<evidence type="ECO:0000313" key="2">
    <source>
        <dbReference type="EMBL" id="KAG7530301.1"/>
    </source>
</evidence>
<comment type="caution">
    <text evidence="2">The sequence shown here is derived from an EMBL/GenBank/DDBJ whole genome shotgun (WGS) entry which is preliminary data.</text>
</comment>
<reference evidence="2" key="1">
    <citation type="submission" date="2020-04" db="EMBL/GenBank/DDBJ databases">
        <title>Analysis of mating type loci in Filobasidium floriforme.</title>
        <authorList>
            <person name="Nowrousian M."/>
        </authorList>
    </citation>
    <scope>NUCLEOTIDE SEQUENCE</scope>
    <source>
        <strain evidence="2">CBS 6242</strain>
    </source>
</reference>
<dbReference type="Proteomes" id="UP000812966">
    <property type="component" value="Unassembled WGS sequence"/>
</dbReference>
<organism evidence="2 3">
    <name type="scientific">Filobasidium floriforme</name>
    <dbReference type="NCBI Taxonomy" id="5210"/>
    <lineage>
        <taxon>Eukaryota</taxon>
        <taxon>Fungi</taxon>
        <taxon>Dikarya</taxon>
        <taxon>Basidiomycota</taxon>
        <taxon>Agaricomycotina</taxon>
        <taxon>Tremellomycetes</taxon>
        <taxon>Filobasidiales</taxon>
        <taxon>Filobasidiaceae</taxon>
        <taxon>Filobasidium</taxon>
    </lineage>
</organism>
<evidence type="ECO:0000256" key="1">
    <source>
        <dbReference type="SAM" id="MobiDB-lite"/>
    </source>
</evidence>
<name>A0A8K0JHX9_9TREE</name>
<feature type="region of interest" description="Disordered" evidence="1">
    <location>
        <begin position="33"/>
        <end position="160"/>
    </location>
</feature>
<feature type="compositionally biased region" description="Basic and acidic residues" evidence="1">
    <location>
        <begin position="220"/>
        <end position="229"/>
    </location>
</feature>